<feature type="transmembrane region" description="Helical" evidence="11">
    <location>
        <begin position="7"/>
        <end position="27"/>
    </location>
</feature>
<dbReference type="SMART" id="SM00448">
    <property type="entry name" value="REC"/>
    <property type="match status" value="2"/>
</dbReference>
<evidence type="ECO:0000256" key="9">
    <source>
        <dbReference type="SAM" id="Coils"/>
    </source>
</evidence>
<evidence type="ECO:0000256" key="11">
    <source>
        <dbReference type="SAM" id="Phobius"/>
    </source>
</evidence>
<keyword evidence="6" id="KW-0418">Kinase</keyword>
<dbReference type="PANTHER" id="PTHR45339:SF1">
    <property type="entry name" value="HYBRID SIGNAL TRANSDUCTION HISTIDINE KINASE J"/>
    <property type="match status" value="1"/>
</dbReference>
<evidence type="ECO:0000256" key="5">
    <source>
        <dbReference type="ARBA" id="ARBA00022679"/>
    </source>
</evidence>
<evidence type="ECO:0000256" key="4">
    <source>
        <dbReference type="ARBA" id="ARBA00022553"/>
    </source>
</evidence>
<dbReference type="InterPro" id="IPR036097">
    <property type="entry name" value="HisK_dim/P_sf"/>
</dbReference>
<dbReference type="SUPFAM" id="SSF55874">
    <property type="entry name" value="ATPase domain of HSP90 chaperone/DNA topoisomerase II/histidine kinase"/>
    <property type="match status" value="1"/>
</dbReference>
<feature type="compositionally biased region" description="Polar residues" evidence="10">
    <location>
        <begin position="1215"/>
        <end position="1230"/>
    </location>
</feature>
<accession>A0A251X8R1</accession>
<dbReference type="InterPro" id="IPR004358">
    <property type="entry name" value="Sig_transdc_His_kin-like_C"/>
</dbReference>
<dbReference type="EC" id="2.7.13.3" evidence="3"/>
<feature type="domain" description="Response regulatory" evidence="13">
    <location>
        <begin position="1527"/>
        <end position="1644"/>
    </location>
</feature>
<dbReference type="GO" id="GO:0016020">
    <property type="term" value="C:membrane"/>
    <property type="evidence" value="ECO:0007669"/>
    <property type="project" value="UniProtKB-SubCell"/>
</dbReference>
<dbReference type="SMART" id="SM00304">
    <property type="entry name" value="HAMP"/>
    <property type="match status" value="1"/>
</dbReference>
<dbReference type="Proteomes" id="UP000194798">
    <property type="component" value="Unassembled WGS sequence"/>
</dbReference>
<dbReference type="PROSITE" id="PS50109">
    <property type="entry name" value="HIS_KIN"/>
    <property type="match status" value="1"/>
</dbReference>
<feature type="domain" description="HAMP" evidence="14">
    <location>
        <begin position="592"/>
        <end position="645"/>
    </location>
</feature>
<dbReference type="InterPro" id="IPR003661">
    <property type="entry name" value="HisK_dim/P_dom"/>
</dbReference>
<dbReference type="EMBL" id="MSLT01000012">
    <property type="protein sequence ID" value="OUD14386.1"/>
    <property type="molecule type" value="Genomic_DNA"/>
</dbReference>
<dbReference type="CDD" id="cd17546">
    <property type="entry name" value="REC_hyHK_CKI1_RcsC-like"/>
    <property type="match status" value="1"/>
</dbReference>
<dbReference type="Pfam" id="PF13185">
    <property type="entry name" value="GAF_2"/>
    <property type="match status" value="1"/>
</dbReference>
<dbReference type="Pfam" id="PF00072">
    <property type="entry name" value="Response_reg"/>
    <property type="match status" value="2"/>
</dbReference>
<name>A0A251X8R1_9GAMM</name>
<dbReference type="InterPro" id="IPR005467">
    <property type="entry name" value="His_kinase_dom"/>
</dbReference>
<dbReference type="SMART" id="SM00387">
    <property type="entry name" value="HATPase_c"/>
    <property type="match status" value="1"/>
</dbReference>
<dbReference type="Gene3D" id="3.40.50.2300">
    <property type="match status" value="3"/>
</dbReference>
<dbReference type="FunFam" id="3.30.565.10:FF:000010">
    <property type="entry name" value="Sensor histidine kinase RcsC"/>
    <property type="match status" value="1"/>
</dbReference>
<dbReference type="GO" id="GO:0000155">
    <property type="term" value="F:phosphorelay sensor kinase activity"/>
    <property type="evidence" value="ECO:0007669"/>
    <property type="project" value="InterPro"/>
</dbReference>
<gene>
    <name evidence="15" type="ORF">TPSD3_08720</name>
</gene>
<evidence type="ECO:0000313" key="16">
    <source>
        <dbReference type="Proteomes" id="UP000194798"/>
    </source>
</evidence>
<sequence>MKIRTKILATSLAIGFLPVVVIGYFALVESQDALSRQAFGQLESILELKKGQVESLFYTRQQDMQVLLNVVSTFQQNAFLKFESIQENKINQLQSYFRERANDIAVLAESSSVIASLQQYEEALFTQGESASTLDWPKKIAEQFDNEFRRYLVQGYHDVLLISLQGQVLYSATRGEEQGQNLLQGALQTTGLSRAFRRGRTQFSIQDISPHAPAENKHILFLAMPAYNSLKEVNGVVVMALTTNPINDIMQQYAGMGDTGESYLIGHSNNRFSYRNQGRANSGDRALQFGVEFTGDTQFLRAILRDNKPVIDLKAHDIDFLRAEAISPVNISGLDWLIVTTVKLEEVLSPKQQGERDDFFTRYVKQYNYRDLFLIHPDGLIFYSVMRESDYNTNIISGKYANSPLGQVVREVLKTRALGISDFDLYPPSDNSPAAFMALPLIHGGEIKLIVALQMSNERLNQIMAYNTGMGETGETYLVGSDYLLRSDSLRQHKEFFLKNALNESLNRRIETSSVKAALAGEMGKQTTQNYVNEPVLSAYTPIKVGQHQWALIAEISKQEAFAPIRVLQWGMGFTALAITLIVLFMISRFSRRLVTPLLQIREHLKLLSQGRITKTDIVYKANDEIAEIIQSVRQLKDNTRETIEQTRAIASGNYDKAVMMRSEEDELGRALLDMTSTLRQAISQTRTQDWLKGGQAQLNDTIRGEQDLAALARNIITFLCTYLKAPVGTFYILQPPNAQHAQPFLKLYAAYAFQKRKHLANEFEIGDGMVGQAALENQSILVSEIPDDYLSIQSSLGSAPPSNLLIMPFSYETQLKGVLEIGMFADIDAVQFEFLMQAMPIIGIAVQTAESRNQMQALLQQTQQQAEELQSQAEELQSQQEELRQANEELQARTQALELQKEDIRKTNEALEISRTAIEQKAQELELASKYKSEFLANMSHELRTPLNSLLILAQLLIDNKTGTMTDKQVEYARTIHSAGSDLLSLINEILDLAKVEAGKVEAHVEQVELMELLQNIEQKFRHLAEEKNLSYELNVAGNLPTHLFTDGQRLKQIVNNLLSNAFKFTSQGSIKMQVTRPTPEMAKRLNLPAHSSIAIAISDTGIGIAKDKQQVIFEAFQQAEGSTNRRYGGTGLGLSISRQLSRLLGGELLLESELGKGSTFILCIPEQLPNITPMPSMPSSVLEAATHSPVASSFAPSFKPKVAQIETDKSRSKSSTPSGEIATDSNAANKVEETLESSESLPIADDRELLNSADKLILIVDDDRKFSHVLMELAHEKDFKCLIAEDGLTALTLAQQYQPDAIILDIGLPGMDGWGVMEKLKDNPELRHIPVHFMSAADENRDARRMGAIGYLLKPISMEALSSSFRTIEHFIEKTLRSILIVTDSDEKSNEILSLIEAENVSPTVVKTCTEATQQLSQQSFECAIIDVDVEKAGQGLQLLAQWHDQDNPSQVPVILYSDRELNAEEESLRQRCEDRLTIKEVKSPERLLDEATLFLHQVSEQLPPEKRSMLQRLHDREAIFNGKRILLVDDDIRNTYALATFLEGKNMEVLVANNGQEGLDTLAEESPIDLVLMDIMMPEMDGYEAMQKIREQPALRKLPIIALTAKAMKGDKARCIEAGANDYLTKPVDTDRLLSLMRVWLYQ</sequence>
<dbReference type="InterPro" id="IPR011006">
    <property type="entry name" value="CheY-like_superfamily"/>
</dbReference>
<dbReference type="InterPro" id="IPR036890">
    <property type="entry name" value="HATPase_C_sf"/>
</dbReference>
<dbReference type="Pfam" id="PF00672">
    <property type="entry name" value="HAMP"/>
    <property type="match status" value="1"/>
</dbReference>
<feature type="modified residue" description="4-aspartylphosphate" evidence="8">
    <location>
        <position position="1577"/>
    </location>
</feature>
<keyword evidence="9" id="KW-0175">Coiled coil</keyword>
<comment type="caution">
    <text evidence="15">The sequence shown here is derived from an EMBL/GenBank/DDBJ whole genome shotgun (WGS) entry which is preliminary data.</text>
</comment>
<feature type="modified residue" description="4-aspartylphosphate" evidence="8">
    <location>
        <position position="1429"/>
    </location>
</feature>
<dbReference type="Gene3D" id="3.30.565.10">
    <property type="entry name" value="Histidine kinase-like ATPase, C-terminal domain"/>
    <property type="match status" value="1"/>
</dbReference>
<feature type="domain" description="Response regulatory" evidence="13">
    <location>
        <begin position="1380"/>
        <end position="1498"/>
    </location>
</feature>
<organism evidence="15 16">
    <name type="scientific">Thioflexithrix psekupsensis</name>
    <dbReference type="NCBI Taxonomy" id="1570016"/>
    <lineage>
        <taxon>Bacteria</taxon>
        <taxon>Pseudomonadati</taxon>
        <taxon>Pseudomonadota</taxon>
        <taxon>Gammaproteobacteria</taxon>
        <taxon>Thiotrichales</taxon>
        <taxon>Thioflexithrix</taxon>
    </lineage>
</organism>
<protein>
    <recommendedName>
        <fullName evidence="3">histidine kinase</fullName>
        <ecNumber evidence="3">2.7.13.3</ecNumber>
    </recommendedName>
</protein>
<evidence type="ECO:0000256" key="8">
    <source>
        <dbReference type="PROSITE-ProRule" id="PRU00169"/>
    </source>
</evidence>
<feature type="region of interest" description="Disordered" evidence="10">
    <location>
        <begin position="1207"/>
        <end position="1232"/>
    </location>
</feature>
<dbReference type="Pfam" id="PF02518">
    <property type="entry name" value="HATPase_c"/>
    <property type="match status" value="1"/>
</dbReference>
<feature type="domain" description="Response regulatory" evidence="13">
    <location>
        <begin position="1258"/>
        <end position="1371"/>
    </location>
</feature>
<dbReference type="PROSITE" id="PS50885">
    <property type="entry name" value="HAMP"/>
    <property type="match status" value="1"/>
</dbReference>
<dbReference type="SMART" id="SM00388">
    <property type="entry name" value="HisKA"/>
    <property type="match status" value="1"/>
</dbReference>
<keyword evidence="7" id="KW-0902">Two-component regulatory system</keyword>
<feature type="coiled-coil region" evidence="9">
    <location>
        <begin position="853"/>
        <end position="929"/>
    </location>
</feature>
<dbReference type="SUPFAM" id="SSF55781">
    <property type="entry name" value="GAF domain-like"/>
    <property type="match status" value="1"/>
</dbReference>
<keyword evidence="16" id="KW-1185">Reference proteome</keyword>
<dbReference type="Gene3D" id="1.10.287.130">
    <property type="match status" value="1"/>
</dbReference>
<dbReference type="PROSITE" id="PS50110">
    <property type="entry name" value="RESPONSE_REGULATORY"/>
    <property type="match status" value="3"/>
</dbReference>
<evidence type="ECO:0000256" key="3">
    <source>
        <dbReference type="ARBA" id="ARBA00012438"/>
    </source>
</evidence>
<evidence type="ECO:0000256" key="6">
    <source>
        <dbReference type="ARBA" id="ARBA00022777"/>
    </source>
</evidence>
<dbReference type="SUPFAM" id="SSF47384">
    <property type="entry name" value="Homodimeric domain of signal transducing histidine kinase"/>
    <property type="match status" value="1"/>
</dbReference>
<comment type="catalytic activity">
    <reaction evidence="1">
        <text>ATP + protein L-histidine = ADP + protein N-phospho-L-histidine.</text>
        <dbReference type="EC" id="2.7.13.3"/>
    </reaction>
</comment>
<keyword evidence="11" id="KW-1133">Transmembrane helix</keyword>
<dbReference type="Gene3D" id="3.30.450.40">
    <property type="match status" value="1"/>
</dbReference>
<evidence type="ECO:0000259" key="14">
    <source>
        <dbReference type="PROSITE" id="PS50885"/>
    </source>
</evidence>
<dbReference type="InterPro" id="IPR003018">
    <property type="entry name" value="GAF"/>
</dbReference>
<dbReference type="SMART" id="SM00065">
    <property type="entry name" value="GAF"/>
    <property type="match status" value="1"/>
</dbReference>
<keyword evidence="11" id="KW-0472">Membrane</keyword>
<evidence type="ECO:0000256" key="10">
    <source>
        <dbReference type="SAM" id="MobiDB-lite"/>
    </source>
</evidence>
<dbReference type="InterPro" id="IPR001789">
    <property type="entry name" value="Sig_transdc_resp-reg_receiver"/>
</dbReference>
<dbReference type="InterPro" id="IPR029016">
    <property type="entry name" value="GAF-like_dom_sf"/>
</dbReference>
<keyword evidence="5" id="KW-0808">Transferase</keyword>
<evidence type="ECO:0000256" key="2">
    <source>
        <dbReference type="ARBA" id="ARBA00004370"/>
    </source>
</evidence>
<evidence type="ECO:0000259" key="12">
    <source>
        <dbReference type="PROSITE" id="PS50109"/>
    </source>
</evidence>
<keyword evidence="4 8" id="KW-0597">Phosphoprotein</keyword>
<keyword evidence="11" id="KW-0812">Transmembrane</keyword>
<dbReference type="PANTHER" id="PTHR45339">
    <property type="entry name" value="HYBRID SIGNAL TRANSDUCTION HISTIDINE KINASE J"/>
    <property type="match status" value="1"/>
</dbReference>
<proteinExistence type="predicted"/>
<reference evidence="15 16" key="1">
    <citation type="submission" date="2016-12" db="EMBL/GenBank/DDBJ databases">
        <title>Thioflexothrix psekupsii D3 genome sequencing and assembly.</title>
        <authorList>
            <person name="Fomenkov A."/>
            <person name="Vincze T."/>
            <person name="Grabovich M."/>
            <person name="Anton B.P."/>
            <person name="Dubinina G."/>
            <person name="Orlova M."/>
            <person name="Belousova E."/>
            <person name="Roberts R.J."/>
        </authorList>
    </citation>
    <scope>NUCLEOTIDE SEQUENCE [LARGE SCALE GENOMIC DNA]</scope>
    <source>
        <strain evidence="15">D3</strain>
    </source>
</reference>
<comment type="subcellular location">
    <subcellularLocation>
        <location evidence="2">Membrane</location>
    </subcellularLocation>
</comment>
<evidence type="ECO:0000313" key="15">
    <source>
        <dbReference type="EMBL" id="OUD14386.1"/>
    </source>
</evidence>
<dbReference type="Pfam" id="PF00512">
    <property type="entry name" value="HisKA"/>
    <property type="match status" value="1"/>
</dbReference>
<evidence type="ECO:0000256" key="7">
    <source>
        <dbReference type="ARBA" id="ARBA00023012"/>
    </source>
</evidence>
<dbReference type="RefSeq" id="WP_176329798.1">
    <property type="nucleotide sequence ID" value="NZ_MSLT01000012.1"/>
</dbReference>
<dbReference type="Gene3D" id="6.10.340.10">
    <property type="match status" value="1"/>
</dbReference>
<evidence type="ECO:0000256" key="1">
    <source>
        <dbReference type="ARBA" id="ARBA00000085"/>
    </source>
</evidence>
<dbReference type="InterPro" id="IPR003594">
    <property type="entry name" value="HATPase_dom"/>
</dbReference>
<feature type="modified residue" description="4-aspartylphosphate" evidence="8">
    <location>
        <position position="1307"/>
    </location>
</feature>
<feature type="domain" description="Histidine kinase" evidence="12">
    <location>
        <begin position="939"/>
        <end position="1170"/>
    </location>
</feature>
<dbReference type="InterPro" id="IPR003660">
    <property type="entry name" value="HAMP_dom"/>
</dbReference>
<dbReference type="SUPFAM" id="SSF52172">
    <property type="entry name" value="CheY-like"/>
    <property type="match status" value="3"/>
</dbReference>
<dbReference type="CDD" id="cd00082">
    <property type="entry name" value="HisKA"/>
    <property type="match status" value="1"/>
</dbReference>
<dbReference type="PRINTS" id="PR00344">
    <property type="entry name" value="BCTRLSENSOR"/>
</dbReference>
<evidence type="ECO:0000259" key="13">
    <source>
        <dbReference type="PROSITE" id="PS50110"/>
    </source>
</evidence>